<evidence type="ECO:0000256" key="1">
    <source>
        <dbReference type="SAM" id="MobiDB-lite"/>
    </source>
</evidence>
<proteinExistence type="predicted"/>
<reference evidence="2" key="1">
    <citation type="submission" date="2023-06" db="EMBL/GenBank/DDBJ databases">
        <authorList>
            <person name="Delattre M."/>
        </authorList>
    </citation>
    <scope>NUCLEOTIDE SEQUENCE</scope>
    <source>
        <strain evidence="2">AF72</strain>
    </source>
</reference>
<feature type="region of interest" description="Disordered" evidence="1">
    <location>
        <begin position="20"/>
        <end position="58"/>
    </location>
</feature>
<dbReference type="AlphaFoldDB" id="A0AA36D3X1"/>
<feature type="region of interest" description="Disordered" evidence="1">
    <location>
        <begin position="218"/>
        <end position="263"/>
    </location>
</feature>
<organism evidence="2 3">
    <name type="scientific">Mesorhabditis spiculigera</name>
    <dbReference type="NCBI Taxonomy" id="96644"/>
    <lineage>
        <taxon>Eukaryota</taxon>
        <taxon>Metazoa</taxon>
        <taxon>Ecdysozoa</taxon>
        <taxon>Nematoda</taxon>
        <taxon>Chromadorea</taxon>
        <taxon>Rhabditida</taxon>
        <taxon>Rhabditina</taxon>
        <taxon>Rhabditomorpha</taxon>
        <taxon>Rhabditoidea</taxon>
        <taxon>Rhabditidae</taxon>
        <taxon>Mesorhabditinae</taxon>
        <taxon>Mesorhabditis</taxon>
    </lineage>
</organism>
<accession>A0AA36D3X1</accession>
<dbReference type="Proteomes" id="UP001177023">
    <property type="component" value="Unassembled WGS sequence"/>
</dbReference>
<gene>
    <name evidence="2" type="ORF">MSPICULIGERA_LOCUS17409</name>
</gene>
<sequence length="352" mass="38827">MSLPRYPKLITFVGLPDYGEGVGSNDHDGRGSRRSRSAPAISIKSASHPFNDGGFKEVSQDLNNNDFEDFYDKLKKNDVEKAQSSISDTSIKGGEEIVIKQDYDIEEARLDDTLQMSLFDASIDREGASNIGKDTSEDSGSALSTENKEDVIKQNYNTINHDNKSAGGGPAEIPMQAEKFQMAVVSPNVDNVDVIDLSHEAEVQIELNARTGHKMLTRAARRKQTSAERNSFASLPRRRRQAKQAAGNKSASTARPRSLSLDDLPAATFDPECKGRLQLDNLIPPEPVVPIVGQPRTPPVDNLIERLSQISLQVGHSPRQPAMFKLNTLLADLEDIEREEKLKEEKKAPSQH</sequence>
<protein>
    <submittedName>
        <fullName evidence="2">Uncharacterized protein</fullName>
    </submittedName>
</protein>
<feature type="compositionally biased region" description="Low complexity" evidence="1">
    <location>
        <begin position="37"/>
        <end position="47"/>
    </location>
</feature>
<evidence type="ECO:0000313" key="2">
    <source>
        <dbReference type="EMBL" id="CAJ0579179.1"/>
    </source>
</evidence>
<dbReference type="EMBL" id="CATQJA010002655">
    <property type="protein sequence ID" value="CAJ0579179.1"/>
    <property type="molecule type" value="Genomic_DNA"/>
</dbReference>
<evidence type="ECO:0000313" key="3">
    <source>
        <dbReference type="Proteomes" id="UP001177023"/>
    </source>
</evidence>
<feature type="non-terminal residue" evidence="2">
    <location>
        <position position="1"/>
    </location>
</feature>
<name>A0AA36D3X1_9BILA</name>
<keyword evidence="3" id="KW-1185">Reference proteome</keyword>
<comment type="caution">
    <text evidence="2">The sequence shown here is derived from an EMBL/GenBank/DDBJ whole genome shotgun (WGS) entry which is preliminary data.</text>
</comment>